<evidence type="ECO:0000256" key="2">
    <source>
        <dbReference type="ARBA" id="ARBA00022603"/>
    </source>
</evidence>
<organism evidence="10 11">
    <name type="scientific">Urbifossiella limnaea</name>
    <dbReference type="NCBI Taxonomy" id="2528023"/>
    <lineage>
        <taxon>Bacteria</taxon>
        <taxon>Pseudomonadati</taxon>
        <taxon>Planctomycetota</taxon>
        <taxon>Planctomycetia</taxon>
        <taxon>Gemmatales</taxon>
        <taxon>Gemmataceae</taxon>
        <taxon>Urbifossiella</taxon>
    </lineage>
</organism>
<evidence type="ECO:0000256" key="5">
    <source>
        <dbReference type="ARBA" id="ARBA00022747"/>
    </source>
</evidence>
<accession>A0A517Y2C9</accession>
<name>A0A517Y2C9_9BACT</name>
<keyword evidence="6" id="KW-0238">DNA-binding</keyword>
<evidence type="ECO:0000259" key="9">
    <source>
        <dbReference type="Pfam" id="PF01555"/>
    </source>
</evidence>
<dbReference type="Pfam" id="PF01555">
    <property type="entry name" value="N6_N4_Mtase"/>
    <property type="match status" value="1"/>
</dbReference>
<dbReference type="GO" id="GO:0003677">
    <property type="term" value="F:DNA binding"/>
    <property type="evidence" value="ECO:0007669"/>
    <property type="project" value="UniProtKB-KW"/>
</dbReference>
<reference evidence="10 11" key="1">
    <citation type="submission" date="2019-02" db="EMBL/GenBank/DDBJ databases">
        <title>Deep-cultivation of Planctomycetes and their phenomic and genomic characterization uncovers novel biology.</title>
        <authorList>
            <person name="Wiegand S."/>
            <person name="Jogler M."/>
            <person name="Boedeker C."/>
            <person name="Pinto D."/>
            <person name="Vollmers J."/>
            <person name="Rivas-Marin E."/>
            <person name="Kohn T."/>
            <person name="Peeters S.H."/>
            <person name="Heuer A."/>
            <person name="Rast P."/>
            <person name="Oberbeckmann S."/>
            <person name="Bunk B."/>
            <person name="Jeske O."/>
            <person name="Meyerdierks A."/>
            <person name="Storesund J.E."/>
            <person name="Kallscheuer N."/>
            <person name="Luecker S."/>
            <person name="Lage O.M."/>
            <person name="Pohl T."/>
            <person name="Merkel B.J."/>
            <person name="Hornburger P."/>
            <person name="Mueller R.-W."/>
            <person name="Bruemmer F."/>
            <person name="Labrenz M."/>
            <person name="Spormann A.M."/>
            <person name="Op den Camp H."/>
            <person name="Overmann J."/>
            <person name="Amann R."/>
            <person name="Jetten M.S.M."/>
            <person name="Mascher T."/>
            <person name="Medema M.H."/>
            <person name="Devos D.P."/>
            <person name="Kaster A.-K."/>
            <person name="Ovreas L."/>
            <person name="Rohde M."/>
            <person name="Galperin M.Y."/>
            <person name="Jogler C."/>
        </authorList>
    </citation>
    <scope>NUCLEOTIDE SEQUENCE [LARGE SCALE GENOMIC DNA]</scope>
    <source>
        <strain evidence="10 11">ETA_A1</strain>
    </source>
</reference>
<evidence type="ECO:0000256" key="1">
    <source>
        <dbReference type="ARBA" id="ARBA00010203"/>
    </source>
</evidence>
<dbReference type="REBASE" id="355860">
    <property type="entry name" value="M.PbaETAA1ORF59570P"/>
</dbReference>
<sequence length="317" mass="34588">MPHLAPARRAAPPAAAYTTDRGRLLVGKAEDLLADPALDDLRGRVQLVFTSPPFPLLRPKKYGNRQGDEYAAWLASLAIPLTKFLTPTGSIVMELGNGWNPGTPTVSTVGIKALLAFQEEAGLHLCQEFICYNPARLPTPAEWVAVRRERVKDAFTRVWWLSPTPTPKADNRRVLTEYSDAMRKLLSRGTYSSGRRPSEHKVGRRSFLADNGGAIPPNVLVAPAEEPQAVLPIPNTASRGGYHEKCRKGNVPRHPAAMPEPLVEFFVKFLTDPGELVLDPFAGSNTTGAVAENLGREWVGFEADAEYAAASQVRFAA</sequence>
<evidence type="ECO:0000256" key="6">
    <source>
        <dbReference type="ARBA" id="ARBA00023125"/>
    </source>
</evidence>
<comment type="catalytic activity">
    <reaction evidence="7">
        <text>a 2'-deoxycytidine in DNA + S-adenosyl-L-methionine = an N(4)-methyl-2'-deoxycytidine in DNA + S-adenosyl-L-homocysteine + H(+)</text>
        <dbReference type="Rhea" id="RHEA:16857"/>
        <dbReference type="Rhea" id="RHEA-COMP:11369"/>
        <dbReference type="Rhea" id="RHEA-COMP:13674"/>
        <dbReference type="ChEBI" id="CHEBI:15378"/>
        <dbReference type="ChEBI" id="CHEBI:57856"/>
        <dbReference type="ChEBI" id="CHEBI:59789"/>
        <dbReference type="ChEBI" id="CHEBI:85452"/>
        <dbReference type="ChEBI" id="CHEBI:137933"/>
        <dbReference type="EC" id="2.1.1.113"/>
    </reaction>
</comment>
<dbReference type="EC" id="2.1.1.-" evidence="8"/>
<dbReference type="Gene3D" id="3.40.50.150">
    <property type="entry name" value="Vaccinia Virus protein VP39"/>
    <property type="match status" value="1"/>
</dbReference>
<keyword evidence="11" id="KW-1185">Reference proteome</keyword>
<dbReference type="InterPro" id="IPR017985">
    <property type="entry name" value="MeTrfase_CN4_CS"/>
</dbReference>
<feature type="domain" description="DNA methylase N-4/N-6" evidence="9">
    <location>
        <begin position="45"/>
        <end position="311"/>
    </location>
</feature>
<dbReference type="GO" id="GO:0008170">
    <property type="term" value="F:N-methyltransferase activity"/>
    <property type="evidence" value="ECO:0007669"/>
    <property type="project" value="InterPro"/>
</dbReference>
<dbReference type="GO" id="GO:0015667">
    <property type="term" value="F:site-specific DNA-methyltransferase (cytosine-N4-specific) activity"/>
    <property type="evidence" value="ECO:0007669"/>
    <property type="project" value="UniProtKB-EC"/>
</dbReference>
<dbReference type="OrthoDB" id="9773571at2"/>
<evidence type="ECO:0000256" key="4">
    <source>
        <dbReference type="ARBA" id="ARBA00022691"/>
    </source>
</evidence>
<evidence type="ECO:0000256" key="3">
    <source>
        <dbReference type="ARBA" id="ARBA00022679"/>
    </source>
</evidence>
<comment type="similarity">
    <text evidence="1">Belongs to the N(4)/N(6)-methyltransferase family. N(4) subfamily.</text>
</comment>
<keyword evidence="5" id="KW-0680">Restriction system</keyword>
<dbReference type="RefSeq" id="WP_145244149.1">
    <property type="nucleotide sequence ID" value="NZ_CP036273.1"/>
</dbReference>
<evidence type="ECO:0000313" key="11">
    <source>
        <dbReference type="Proteomes" id="UP000319576"/>
    </source>
</evidence>
<proteinExistence type="inferred from homology"/>
<dbReference type="InterPro" id="IPR001091">
    <property type="entry name" value="RM_Methyltransferase"/>
</dbReference>
<dbReference type="AlphaFoldDB" id="A0A517Y2C9"/>
<dbReference type="Proteomes" id="UP000319576">
    <property type="component" value="Chromosome"/>
</dbReference>
<gene>
    <name evidence="10" type="primary">pvuIIM</name>
    <name evidence="10" type="ORF">ETAA1_59570</name>
</gene>
<evidence type="ECO:0000256" key="7">
    <source>
        <dbReference type="ARBA" id="ARBA00049120"/>
    </source>
</evidence>
<keyword evidence="3 10" id="KW-0808">Transferase</keyword>
<dbReference type="SUPFAM" id="SSF53335">
    <property type="entry name" value="S-adenosyl-L-methionine-dependent methyltransferases"/>
    <property type="match status" value="1"/>
</dbReference>
<dbReference type="GO" id="GO:0032259">
    <property type="term" value="P:methylation"/>
    <property type="evidence" value="ECO:0007669"/>
    <property type="project" value="UniProtKB-KW"/>
</dbReference>
<dbReference type="InterPro" id="IPR029063">
    <property type="entry name" value="SAM-dependent_MTases_sf"/>
</dbReference>
<dbReference type="GO" id="GO:0009307">
    <property type="term" value="P:DNA restriction-modification system"/>
    <property type="evidence" value="ECO:0007669"/>
    <property type="project" value="UniProtKB-KW"/>
</dbReference>
<dbReference type="EMBL" id="CP036273">
    <property type="protein sequence ID" value="QDU23946.1"/>
    <property type="molecule type" value="Genomic_DNA"/>
</dbReference>
<dbReference type="KEGG" id="uli:ETAA1_59570"/>
<evidence type="ECO:0000313" key="10">
    <source>
        <dbReference type="EMBL" id="QDU23946.1"/>
    </source>
</evidence>
<dbReference type="PROSITE" id="PS00093">
    <property type="entry name" value="N4_MTASE"/>
    <property type="match status" value="1"/>
</dbReference>
<evidence type="ECO:0000256" key="8">
    <source>
        <dbReference type="RuleBase" id="RU362026"/>
    </source>
</evidence>
<dbReference type="InterPro" id="IPR002941">
    <property type="entry name" value="DNA_methylase_N4/N6"/>
</dbReference>
<dbReference type="PRINTS" id="PR00508">
    <property type="entry name" value="S21N4MTFRASE"/>
</dbReference>
<keyword evidence="2 10" id="KW-0489">Methyltransferase</keyword>
<keyword evidence="4" id="KW-0949">S-adenosyl-L-methionine</keyword>
<protein>
    <recommendedName>
        <fullName evidence="8">Methyltransferase</fullName>
        <ecNumber evidence="8">2.1.1.-</ecNumber>
    </recommendedName>
</protein>